<keyword evidence="2" id="KW-0812">Transmembrane</keyword>
<dbReference type="Gene3D" id="3.40.50.300">
    <property type="entry name" value="P-loop containing nucleotide triphosphate hydrolases"/>
    <property type="match status" value="1"/>
</dbReference>
<dbReference type="InterPro" id="IPR006073">
    <property type="entry name" value="GTP-bd"/>
</dbReference>
<proteinExistence type="predicted"/>
<dbReference type="InterPro" id="IPR021147">
    <property type="entry name" value="DUF697"/>
</dbReference>
<dbReference type="GO" id="GO:0016020">
    <property type="term" value="C:membrane"/>
    <property type="evidence" value="ECO:0007669"/>
    <property type="project" value="UniProtKB-SubCell"/>
</dbReference>
<dbReference type="Proteomes" id="UP000198825">
    <property type="component" value="Chromosome I"/>
</dbReference>
<keyword evidence="7" id="KW-1185">Reference proteome</keyword>
<dbReference type="InterPro" id="IPR027417">
    <property type="entry name" value="P-loop_NTPase"/>
</dbReference>
<evidence type="ECO:0000256" key="1">
    <source>
        <dbReference type="ARBA" id="ARBA00004141"/>
    </source>
</evidence>
<evidence type="ECO:0000313" key="6">
    <source>
        <dbReference type="EMBL" id="SDU79687.1"/>
    </source>
</evidence>
<accession>A0A1H2LF86</accession>
<protein>
    <submittedName>
        <fullName evidence="6">Uncharacterized conserved protein, DUF697 family</fullName>
    </submittedName>
</protein>
<name>A0A1H2LF86_9ACTN</name>
<evidence type="ECO:0000259" key="5">
    <source>
        <dbReference type="Pfam" id="PF01926"/>
    </source>
</evidence>
<keyword evidence="4" id="KW-0472">Membrane</keyword>
<dbReference type="RefSeq" id="WP_091071982.1">
    <property type="nucleotide sequence ID" value="NZ_LT629799.1"/>
</dbReference>
<dbReference type="Pfam" id="PF01926">
    <property type="entry name" value="MMR_HSR1"/>
    <property type="match status" value="1"/>
</dbReference>
<dbReference type="Pfam" id="PF05128">
    <property type="entry name" value="DUF697"/>
    <property type="match status" value="1"/>
</dbReference>
<dbReference type="STRING" id="546874.SAMN04488544_0025"/>
<evidence type="ECO:0000256" key="3">
    <source>
        <dbReference type="ARBA" id="ARBA00022989"/>
    </source>
</evidence>
<sequence length="375" mass="40072">MANDWLKDSFRSEYESSSEAIGRFNLAVFGKTGVGKSTLVNAVFGEEVARVGIGEPVTQGSHLYLDKVGSLGIVDTQGLEIGTDDKKIIDEMQKMINRTRKLPLSEQVHVAWYCVRGMDRRFEDTEADFVRALDDLGLPVIIVMTQVPRNASGFHPDAVALAELVRQRHLPVVPGSPYFTYAKPDDFTGQPAYGLREVLDATFRVAPEGVHGALVAAQEIDHSRKASEAQKVIAAAASSAAASAAVPVPFSDAVMLVPIQLGMMAKIAQLYKIKFDRAALMAIASTTAATQAGRATFTGLLKLVPGAGTVAGGLIGAGVASSYTYAMGQAWLVVCQRAATGSFGRVGGMLDTDAVREAFTEEFKKRLKIRSKTSA</sequence>
<dbReference type="SUPFAM" id="SSF52540">
    <property type="entry name" value="P-loop containing nucleoside triphosphate hydrolases"/>
    <property type="match status" value="1"/>
</dbReference>
<dbReference type="CDD" id="cd00882">
    <property type="entry name" value="Ras_like_GTPase"/>
    <property type="match status" value="1"/>
</dbReference>
<evidence type="ECO:0000256" key="4">
    <source>
        <dbReference type="ARBA" id="ARBA00023136"/>
    </source>
</evidence>
<dbReference type="GO" id="GO:0005525">
    <property type="term" value="F:GTP binding"/>
    <property type="evidence" value="ECO:0007669"/>
    <property type="project" value="InterPro"/>
</dbReference>
<gene>
    <name evidence="6" type="ORF">SAMN04488544_0025</name>
</gene>
<dbReference type="AlphaFoldDB" id="A0A1H2LF86"/>
<comment type="subcellular location">
    <subcellularLocation>
        <location evidence="1">Membrane</location>
        <topology evidence="1">Multi-pass membrane protein</topology>
    </subcellularLocation>
</comment>
<organism evidence="6 7">
    <name type="scientific">Microlunatus sagamiharensis</name>
    <dbReference type="NCBI Taxonomy" id="546874"/>
    <lineage>
        <taxon>Bacteria</taxon>
        <taxon>Bacillati</taxon>
        <taxon>Actinomycetota</taxon>
        <taxon>Actinomycetes</taxon>
        <taxon>Propionibacteriales</taxon>
        <taxon>Propionibacteriaceae</taxon>
        <taxon>Microlunatus</taxon>
    </lineage>
</organism>
<evidence type="ECO:0000256" key="2">
    <source>
        <dbReference type="ARBA" id="ARBA00022692"/>
    </source>
</evidence>
<dbReference type="OrthoDB" id="9255830at2"/>
<keyword evidence="3" id="KW-1133">Transmembrane helix</keyword>
<dbReference type="EMBL" id="LT629799">
    <property type="protein sequence ID" value="SDU79687.1"/>
    <property type="molecule type" value="Genomic_DNA"/>
</dbReference>
<feature type="domain" description="G" evidence="5">
    <location>
        <begin position="26"/>
        <end position="145"/>
    </location>
</feature>
<evidence type="ECO:0000313" key="7">
    <source>
        <dbReference type="Proteomes" id="UP000198825"/>
    </source>
</evidence>
<reference evidence="7" key="1">
    <citation type="submission" date="2016-10" db="EMBL/GenBank/DDBJ databases">
        <authorList>
            <person name="Varghese N."/>
            <person name="Submissions S."/>
        </authorList>
    </citation>
    <scope>NUCLEOTIDE SEQUENCE [LARGE SCALE GENOMIC DNA]</scope>
    <source>
        <strain evidence="7">DSM 21743</strain>
    </source>
</reference>